<sequence length="416" mass="44780">MNNKSRSYFFRVAAVLAVIIAAAFFAWKHFGAPTPSNKAQNPGAKQSASNQVIPPVQVATAAIKSVPHYLSGLGTVQATNTVTITSLVEGQLIALHFNEGQYVKKGDLLAEIDPRPLQVKLARAQGQYARDLATLTNAKQDLSRFQQLAKNKLISQQDLDKQMALVRQSEASLKADQSDIDDAKLQLAYSRITAPISGRTGLKRIDVGNYVSAGGGTPIVVITQVDPIDVLFSLPENDIRAVLNAQKNNKDVSVSAWDRNNQQQLAQGKLLSIDNQIDVTTGTIKMKAQFNNQGNALFPNQFVNIQMKVNTLQNAVVIPNAGLQMGNNGHFVWKVDKDNKVSKNKVTVGLQNSQFAVISSGVSAGDRVVTDGIDQLTDGAKVEIVKPLSVASLEDDSSKKNPAQSNSQSGNGVENP</sequence>
<feature type="domain" description="Multidrug resistance protein MdtA-like barrel-sandwich hybrid" evidence="10">
    <location>
        <begin position="80"/>
        <end position="223"/>
    </location>
</feature>
<evidence type="ECO:0000256" key="1">
    <source>
        <dbReference type="ARBA" id="ARBA00009477"/>
    </source>
</evidence>
<evidence type="ECO:0000313" key="16">
    <source>
        <dbReference type="Proteomes" id="UP000224607"/>
    </source>
</evidence>
<gene>
    <name evidence="7" type="primary">mdtA</name>
    <name evidence="14" type="ORF">SAMN05421680_10544</name>
    <name evidence="13" type="ORF">Xmau_00216</name>
</gene>
<dbReference type="SUPFAM" id="SSF111369">
    <property type="entry name" value="HlyD-like secretion proteins"/>
    <property type="match status" value="1"/>
</dbReference>
<dbReference type="Pfam" id="PF25876">
    <property type="entry name" value="HH_MFP_RND"/>
    <property type="match status" value="1"/>
</dbReference>
<dbReference type="Gene3D" id="2.40.30.170">
    <property type="match status" value="1"/>
</dbReference>
<dbReference type="InterPro" id="IPR058624">
    <property type="entry name" value="MdtA-like_HH"/>
</dbReference>
<dbReference type="InterPro" id="IPR058626">
    <property type="entry name" value="MdtA-like_b-barrel"/>
</dbReference>
<feature type="region of interest" description="Disordered" evidence="8">
    <location>
        <begin position="391"/>
        <end position="416"/>
    </location>
</feature>
<dbReference type="Gene3D" id="1.10.287.470">
    <property type="entry name" value="Helix hairpin bin"/>
    <property type="match status" value="1"/>
</dbReference>
<keyword evidence="3 7" id="KW-1003">Cell membrane</keyword>
<dbReference type="GO" id="GO:1990281">
    <property type="term" value="C:efflux pump complex"/>
    <property type="evidence" value="ECO:0007669"/>
    <property type="project" value="TreeGrafter"/>
</dbReference>
<reference evidence="14" key="2">
    <citation type="submission" date="2016-10" db="EMBL/GenBank/DDBJ databases">
        <authorList>
            <person name="de Groot N.N."/>
        </authorList>
    </citation>
    <scope>NUCLEOTIDE SEQUENCE [LARGE SCALE GENOMIC DNA]</scope>
    <source>
        <strain evidence="14">DSM 17908</strain>
    </source>
</reference>
<dbReference type="Pfam" id="PF25944">
    <property type="entry name" value="Beta-barrel_RND"/>
    <property type="match status" value="1"/>
</dbReference>
<comment type="subunit">
    <text evidence="7">Part of a tripartite efflux system composed of MdtA, MdtB and MdtC.</text>
</comment>
<dbReference type="FunFam" id="2.40.30.170:FF:000006">
    <property type="entry name" value="Multidrug resistance protein MdtA"/>
    <property type="match status" value="1"/>
</dbReference>
<dbReference type="FunFam" id="2.40.420.20:FF:000001">
    <property type="entry name" value="Efflux RND transporter periplasmic adaptor subunit"/>
    <property type="match status" value="1"/>
</dbReference>
<evidence type="ECO:0000313" key="13">
    <source>
        <dbReference type="EMBL" id="PHM45828.1"/>
    </source>
</evidence>
<dbReference type="InterPro" id="IPR058625">
    <property type="entry name" value="MdtA-like_BSH"/>
</dbReference>
<dbReference type="Proteomes" id="UP000224607">
    <property type="component" value="Unassembled WGS sequence"/>
</dbReference>
<comment type="subcellular location">
    <subcellularLocation>
        <location evidence="7">Cell inner membrane</location>
        <topology evidence="7">Peripheral membrane protein</topology>
    </subcellularLocation>
</comment>
<dbReference type="NCBIfam" id="TIGR01730">
    <property type="entry name" value="RND_mfp"/>
    <property type="match status" value="1"/>
</dbReference>
<dbReference type="PANTHER" id="PTHR30469">
    <property type="entry name" value="MULTIDRUG RESISTANCE PROTEIN MDTA"/>
    <property type="match status" value="1"/>
</dbReference>
<evidence type="ECO:0000256" key="3">
    <source>
        <dbReference type="ARBA" id="ARBA00022475"/>
    </source>
</evidence>
<feature type="domain" description="Multidrug resistance protein MdtA-like C-terminal permuted SH3" evidence="12">
    <location>
        <begin position="314"/>
        <end position="374"/>
    </location>
</feature>
<evidence type="ECO:0000313" key="14">
    <source>
        <dbReference type="EMBL" id="SFJ02515.1"/>
    </source>
</evidence>
<evidence type="ECO:0000256" key="2">
    <source>
        <dbReference type="ARBA" id="ARBA00022448"/>
    </source>
</evidence>
<evidence type="ECO:0000256" key="6">
    <source>
        <dbReference type="ARBA" id="ARBA00023136"/>
    </source>
</evidence>
<evidence type="ECO:0000259" key="12">
    <source>
        <dbReference type="Pfam" id="PF25967"/>
    </source>
</evidence>
<dbReference type="HAMAP" id="MF_01422">
    <property type="entry name" value="MdtA"/>
    <property type="match status" value="1"/>
</dbReference>
<keyword evidence="6 7" id="KW-0472">Membrane</keyword>
<evidence type="ECO:0000313" key="15">
    <source>
        <dbReference type="Proteomes" id="UP000198919"/>
    </source>
</evidence>
<organism evidence="14 15">
    <name type="scientific">Xenorhabdus mauleonii</name>
    <dbReference type="NCBI Taxonomy" id="351675"/>
    <lineage>
        <taxon>Bacteria</taxon>
        <taxon>Pseudomonadati</taxon>
        <taxon>Pseudomonadota</taxon>
        <taxon>Gammaproteobacteria</taxon>
        <taxon>Enterobacterales</taxon>
        <taxon>Morganellaceae</taxon>
        <taxon>Xenorhabdus</taxon>
    </lineage>
</organism>
<keyword evidence="5" id="KW-0732">Signal</keyword>
<dbReference type="InterPro" id="IPR006143">
    <property type="entry name" value="RND_pump_MFP"/>
</dbReference>
<keyword evidence="16" id="KW-1185">Reference proteome</keyword>
<evidence type="ECO:0000256" key="8">
    <source>
        <dbReference type="SAM" id="MobiDB-lite"/>
    </source>
</evidence>
<dbReference type="Pfam" id="PF25917">
    <property type="entry name" value="BSH_RND"/>
    <property type="match status" value="1"/>
</dbReference>
<evidence type="ECO:0000259" key="11">
    <source>
        <dbReference type="Pfam" id="PF25944"/>
    </source>
</evidence>
<dbReference type="OrthoDB" id="9783047at2"/>
<dbReference type="Pfam" id="PF25967">
    <property type="entry name" value="RND-MFP_C"/>
    <property type="match status" value="1"/>
</dbReference>
<evidence type="ECO:0000256" key="4">
    <source>
        <dbReference type="ARBA" id="ARBA00022519"/>
    </source>
</evidence>
<evidence type="ECO:0000259" key="9">
    <source>
        <dbReference type="Pfam" id="PF25876"/>
    </source>
</evidence>
<protein>
    <recommendedName>
        <fullName evidence="7">Multidrug resistance protein MdtA</fullName>
    </recommendedName>
    <alternativeName>
        <fullName evidence="7">Multidrug transporter MdtA</fullName>
    </alternativeName>
</protein>
<keyword evidence="4 7" id="KW-0997">Cell inner membrane</keyword>
<proteinExistence type="inferred from homology"/>
<dbReference type="InterPro" id="IPR022824">
    <property type="entry name" value="Multidrug-R_MdtA"/>
</dbReference>
<name>A0A1I3N0I4_9GAMM</name>
<dbReference type="PANTHER" id="PTHR30469:SF12">
    <property type="entry name" value="MULTIDRUG RESISTANCE PROTEIN MDTA"/>
    <property type="match status" value="1"/>
</dbReference>
<dbReference type="AlphaFoldDB" id="A0A1I3N0I4"/>
<evidence type="ECO:0000259" key="10">
    <source>
        <dbReference type="Pfam" id="PF25917"/>
    </source>
</evidence>
<dbReference type="Proteomes" id="UP000198919">
    <property type="component" value="Unassembled WGS sequence"/>
</dbReference>
<dbReference type="GO" id="GO:0005886">
    <property type="term" value="C:plasma membrane"/>
    <property type="evidence" value="ECO:0007669"/>
    <property type="project" value="UniProtKB-SubCell"/>
</dbReference>
<reference evidence="15" key="1">
    <citation type="submission" date="2016-10" db="EMBL/GenBank/DDBJ databases">
        <authorList>
            <person name="Varghese N."/>
            <person name="Submissions S."/>
        </authorList>
    </citation>
    <scope>NUCLEOTIDE SEQUENCE [LARGE SCALE GENOMIC DNA]</scope>
    <source>
        <strain evidence="15">DSM 17908</strain>
    </source>
</reference>
<reference evidence="13 16" key="3">
    <citation type="journal article" date="2017" name="Nat. Microbiol.">
        <title>Natural product diversity associated with the nematode symbionts Photorhabdus and Xenorhabdus.</title>
        <authorList>
            <person name="Tobias N.J."/>
            <person name="Wolff H."/>
            <person name="Djahanschiri B."/>
            <person name="Grundmann F."/>
            <person name="Kronenwerth M."/>
            <person name="Shi Y.M."/>
            <person name="Simonyi S."/>
            <person name="Grun P."/>
            <person name="Shapiro-Ilan D."/>
            <person name="Pidot S.J."/>
            <person name="Stinear T.P."/>
            <person name="Ebersberger I."/>
            <person name="Bode H.B."/>
        </authorList>
    </citation>
    <scope>NUCLEOTIDE SEQUENCE [LARGE SCALE GENOMIC DNA]</scope>
    <source>
        <strain evidence="13 16">DSM 17908</strain>
    </source>
</reference>
<feature type="domain" description="Multidrug resistance protein MdtA-like beta-barrel" evidence="11">
    <location>
        <begin position="227"/>
        <end position="310"/>
    </location>
</feature>
<dbReference type="Gene3D" id="2.40.50.100">
    <property type="match status" value="1"/>
</dbReference>
<comment type="similarity">
    <text evidence="1 7">Belongs to the membrane fusion protein (MFP) (TC 8.A.1) family.</text>
</comment>
<dbReference type="RefSeq" id="WP_092509133.1">
    <property type="nucleotide sequence ID" value="NZ_CAWNQB010000001.1"/>
</dbReference>
<keyword evidence="2 7" id="KW-0813">Transport</keyword>
<dbReference type="Gene3D" id="2.40.420.20">
    <property type="match status" value="1"/>
</dbReference>
<feature type="compositionally biased region" description="Polar residues" evidence="8">
    <location>
        <begin position="400"/>
        <end position="416"/>
    </location>
</feature>
<dbReference type="EMBL" id="FORG01000005">
    <property type="protein sequence ID" value="SFJ02515.1"/>
    <property type="molecule type" value="Genomic_DNA"/>
</dbReference>
<dbReference type="GO" id="GO:0015562">
    <property type="term" value="F:efflux transmembrane transporter activity"/>
    <property type="evidence" value="ECO:0007669"/>
    <property type="project" value="TreeGrafter"/>
</dbReference>
<dbReference type="EMBL" id="NITY01000001">
    <property type="protein sequence ID" value="PHM45828.1"/>
    <property type="molecule type" value="Genomic_DNA"/>
</dbReference>
<dbReference type="STRING" id="351675.SAMN05421680_10544"/>
<dbReference type="InterPro" id="IPR058627">
    <property type="entry name" value="MdtA-like_C"/>
</dbReference>
<evidence type="ECO:0000256" key="5">
    <source>
        <dbReference type="ARBA" id="ARBA00022729"/>
    </source>
</evidence>
<dbReference type="NCBIfam" id="NF008589">
    <property type="entry name" value="PRK11556.1"/>
    <property type="match status" value="1"/>
</dbReference>
<accession>A0A1I3N0I4</accession>
<feature type="domain" description="Multidrug resistance protein MdtA-like alpha-helical hairpin" evidence="9">
    <location>
        <begin position="121"/>
        <end position="190"/>
    </location>
</feature>
<evidence type="ECO:0000256" key="7">
    <source>
        <dbReference type="HAMAP-Rule" id="MF_01422"/>
    </source>
</evidence>